<accession>A0A397T809</accession>
<dbReference type="OrthoDB" id="2430774at2759"/>
<gene>
    <name evidence="1" type="ORF">C1645_822401</name>
</gene>
<protein>
    <submittedName>
        <fullName evidence="1">Uncharacterized protein</fullName>
    </submittedName>
</protein>
<dbReference type="EMBL" id="QKYT01000160">
    <property type="protein sequence ID" value="RIA91164.1"/>
    <property type="molecule type" value="Genomic_DNA"/>
</dbReference>
<reference evidence="1 2" key="1">
    <citation type="submission" date="2018-06" db="EMBL/GenBank/DDBJ databases">
        <title>Comparative genomics reveals the genomic features of Rhizophagus irregularis, R. cerebriforme, R. diaphanum and Gigaspora rosea, and their symbiotic lifestyle signature.</title>
        <authorList>
            <person name="Morin E."/>
            <person name="San Clemente H."/>
            <person name="Chen E.C.H."/>
            <person name="De La Providencia I."/>
            <person name="Hainaut M."/>
            <person name="Kuo A."/>
            <person name="Kohler A."/>
            <person name="Murat C."/>
            <person name="Tang N."/>
            <person name="Roy S."/>
            <person name="Loubradou J."/>
            <person name="Henrissat B."/>
            <person name="Grigoriev I.V."/>
            <person name="Corradi N."/>
            <person name="Roux C."/>
            <person name="Martin F.M."/>
        </authorList>
    </citation>
    <scope>NUCLEOTIDE SEQUENCE [LARGE SCALE GENOMIC DNA]</scope>
    <source>
        <strain evidence="1 2">DAOM 227022</strain>
    </source>
</reference>
<proteinExistence type="predicted"/>
<keyword evidence="2" id="KW-1185">Reference proteome</keyword>
<dbReference type="Proteomes" id="UP000265703">
    <property type="component" value="Unassembled WGS sequence"/>
</dbReference>
<organism evidence="1 2">
    <name type="scientific">Glomus cerebriforme</name>
    <dbReference type="NCBI Taxonomy" id="658196"/>
    <lineage>
        <taxon>Eukaryota</taxon>
        <taxon>Fungi</taxon>
        <taxon>Fungi incertae sedis</taxon>
        <taxon>Mucoromycota</taxon>
        <taxon>Glomeromycotina</taxon>
        <taxon>Glomeromycetes</taxon>
        <taxon>Glomerales</taxon>
        <taxon>Glomeraceae</taxon>
        <taxon>Glomus</taxon>
    </lineage>
</organism>
<name>A0A397T809_9GLOM</name>
<comment type="caution">
    <text evidence="1">The sequence shown here is derived from an EMBL/GenBank/DDBJ whole genome shotgun (WGS) entry which is preliminary data.</text>
</comment>
<evidence type="ECO:0000313" key="2">
    <source>
        <dbReference type="Proteomes" id="UP000265703"/>
    </source>
</evidence>
<sequence length="161" mass="19547">MLKNEESTLETTTKNMKRRSYRVKNFLEELPTLEMINKRTNNKEDNICIRCKVKNENWNHVWECEHNSTTLYEIEIYRKQKEIIKNKKVNKDKVKGSRTKSTNQIVSDEKLYELAKNNLVRNNKKLMSRVIADRYIEILITKQEKVQKIWSTTYIYDLEYY</sequence>
<dbReference type="AlphaFoldDB" id="A0A397T809"/>
<evidence type="ECO:0000313" key="1">
    <source>
        <dbReference type="EMBL" id="RIA91164.1"/>
    </source>
</evidence>